<dbReference type="InterPro" id="IPR020846">
    <property type="entry name" value="MFS_dom"/>
</dbReference>
<proteinExistence type="predicted"/>
<dbReference type="PANTHER" id="PTHR43124:SF3">
    <property type="entry name" value="CHLORAMPHENICOL EFFLUX PUMP RV0191"/>
    <property type="match status" value="1"/>
</dbReference>
<keyword evidence="2" id="KW-0813">Transport</keyword>
<feature type="transmembrane region" description="Helical" evidence="7">
    <location>
        <begin position="54"/>
        <end position="74"/>
    </location>
</feature>
<evidence type="ECO:0000256" key="6">
    <source>
        <dbReference type="ARBA" id="ARBA00023136"/>
    </source>
</evidence>
<evidence type="ECO:0000256" key="5">
    <source>
        <dbReference type="ARBA" id="ARBA00022989"/>
    </source>
</evidence>
<dbReference type="InterPro" id="IPR050189">
    <property type="entry name" value="MFS_Efflux_Transporters"/>
</dbReference>
<feature type="transmembrane region" description="Helical" evidence="7">
    <location>
        <begin position="294"/>
        <end position="312"/>
    </location>
</feature>
<dbReference type="InterPro" id="IPR036259">
    <property type="entry name" value="MFS_trans_sf"/>
</dbReference>
<feature type="transmembrane region" description="Helical" evidence="7">
    <location>
        <begin position="263"/>
        <end position="282"/>
    </location>
</feature>
<evidence type="ECO:0000313" key="9">
    <source>
        <dbReference type="EMBL" id="TYC47022.1"/>
    </source>
</evidence>
<evidence type="ECO:0000313" key="10">
    <source>
        <dbReference type="Proteomes" id="UP000442244"/>
    </source>
</evidence>
<dbReference type="InterPro" id="IPR011701">
    <property type="entry name" value="MFS"/>
</dbReference>
<reference evidence="9 10" key="1">
    <citation type="submission" date="2019-01" db="EMBL/GenBank/DDBJ databases">
        <title>Leuconostoc litchii sp. nov., a novel lactic acid bacterium isolated from lychee.</title>
        <authorList>
            <person name="Wang L.-T."/>
        </authorList>
    </citation>
    <scope>NUCLEOTIDE SEQUENCE [LARGE SCALE GENOMIC DNA]</scope>
    <source>
        <strain evidence="9 10">MB7</strain>
    </source>
</reference>
<dbReference type="Proteomes" id="UP000442244">
    <property type="component" value="Unassembled WGS sequence"/>
</dbReference>
<accession>A0A6P2CPI4</accession>
<feature type="transmembrane region" description="Helical" evidence="7">
    <location>
        <begin position="174"/>
        <end position="196"/>
    </location>
</feature>
<keyword evidence="10" id="KW-1185">Reference proteome</keyword>
<dbReference type="PANTHER" id="PTHR43124">
    <property type="entry name" value="PURINE EFFLUX PUMP PBUE"/>
    <property type="match status" value="1"/>
</dbReference>
<name>A0A6P2CPI4_9LACO</name>
<dbReference type="Pfam" id="PF07690">
    <property type="entry name" value="MFS_1"/>
    <property type="match status" value="1"/>
</dbReference>
<dbReference type="EMBL" id="SDGY01000001">
    <property type="protein sequence ID" value="TYC47022.1"/>
    <property type="molecule type" value="Genomic_DNA"/>
</dbReference>
<dbReference type="RefSeq" id="WP_148604433.1">
    <property type="nucleotide sequence ID" value="NZ_BSUV01000001.1"/>
</dbReference>
<feature type="transmembrane region" description="Helical" evidence="7">
    <location>
        <begin position="384"/>
        <end position="403"/>
    </location>
</feature>
<dbReference type="SUPFAM" id="SSF103473">
    <property type="entry name" value="MFS general substrate transporter"/>
    <property type="match status" value="1"/>
</dbReference>
<keyword evidence="6 7" id="KW-0472">Membrane</keyword>
<dbReference type="AlphaFoldDB" id="A0A6P2CPI4"/>
<feature type="transmembrane region" description="Helical" evidence="7">
    <location>
        <begin position="86"/>
        <end position="112"/>
    </location>
</feature>
<feature type="transmembrane region" description="Helical" evidence="7">
    <location>
        <begin position="146"/>
        <end position="168"/>
    </location>
</feature>
<dbReference type="GO" id="GO:0005886">
    <property type="term" value="C:plasma membrane"/>
    <property type="evidence" value="ECO:0007669"/>
    <property type="project" value="UniProtKB-SubCell"/>
</dbReference>
<feature type="domain" description="Major facilitator superfamily (MFS) profile" evidence="8">
    <location>
        <begin position="20"/>
        <end position="408"/>
    </location>
</feature>
<comment type="caution">
    <text evidence="9">The sequence shown here is derived from an EMBL/GenBank/DDBJ whole genome shotgun (WGS) entry which is preliminary data.</text>
</comment>
<evidence type="ECO:0000256" key="4">
    <source>
        <dbReference type="ARBA" id="ARBA00022692"/>
    </source>
</evidence>
<dbReference type="PROSITE" id="PS50850">
    <property type="entry name" value="MFS"/>
    <property type="match status" value="1"/>
</dbReference>
<feature type="transmembrane region" description="Helical" evidence="7">
    <location>
        <begin position="318"/>
        <end position="338"/>
    </location>
</feature>
<sequence length="410" mass="45529">MENTIDPINKRHRHNSWVTIILLNFFGWIFIYADRTILNPVMPAIQSEFGLNHSQLGLISSLFFLTYTIVQMPFSTLADYFSKKWIIGLGFIFFGVMTLFSGLVTTIGLFLITRAMVGIGEGSFYGASYGLSSQVLPKNKLTFGTALINSGQAFGQILGTLLSSILVLQLHFHWSIPFITISVPTVIVGLLYILVIRDKPFNASAKPNHSKTAIKSIDIKALFTRNLSCTYLMLFASIYGQIVMITWLPLYLIDYRHISGINVGWVASIVPFIAIPSALLFARINDHLKNTKTLICILVPLSAISLIFGVTINNDMVLLLSLLVYGVTGKMALDPLLLYTIKINAKNSQLAMTFGIYNFLGMIASIIAPIMTGFLIDIMKGMSIGFYVAALLLIVSLVCFNFVKYEAERE</sequence>
<keyword evidence="5 7" id="KW-1133">Transmembrane helix</keyword>
<protein>
    <submittedName>
        <fullName evidence="9">MFS transporter</fullName>
    </submittedName>
</protein>
<feature type="transmembrane region" description="Helical" evidence="7">
    <location>
        <begin position="229"/>
        <end position="251"/>
    </location>
</feature>
<organism evidence="9 10">
    <name type="scientific">Leuconostoc litchii</name>
    <dbReference type="NCBI Taxonomy" id="1981069"/>
    <lineage>
        <taxon>Bacteria</taxon>
        <taxon>Bacillati</taxon>
        <taxon>Bacillota</taxon>
        <taxon>Bacilli</taxon>
        <taxon>Lactobacillales</taxon>
        <taxon>Lactobacillaceae</taxon>
        <taxon>Leuconostoc</taxon>
    </lineage>
</organism>
<gene>
    <name evidence="9" type="ORF">ESZ47_02480</name>
</gene>
<evidence type="ECO:0000256" key="2">
    <source>
        <dbReference type="ARBA" id="ARBA00022448"/>
    </source>
</evidence>
<dbReference type="GO" id="GO:0022857">
    <property type="term" value="F:transmembrane transporter activity"/>
    <property type="evidence" value="ECO:0007669"/>
    <property type="project" value="InterPro"/>
</dbReference>
<feature type="transmembrane region" description="Helical" evidence="7">
    <location>
        <begin position="350"/>
        <end position="372"/>
    </location>
</feature>
<evidence type="ECO:0000259" key="8">
    <source>
        <dbReference type="PROSITE" id="PS50850"/>
    </source>
</evidence>
<evidence type="ECO:0000256" key="3">
    <source>
        <dbReference type="ARBA" id="ARBA00022475"/>
    </source>
</evidence>
<evidence type="ECO:0000256" key="1">
    <source>
        <dbReference type="ARBA" id="ARBA00004651"/>
    </source>
</evidence>
<feature type="transmembrane region" description="Helical" evidence="7">
    <location>
        <begin position="16"/>
        <end position="33"/>
    </location>
</feature>
<dbReference type="Gene3D" id="1.20.1250.20">
    <property type="entry name" value="MFS general substrate transporter like domains"/>
    <property type="match status" value="2"/>
</dbReference>
<dbReference type="OrthoDB" id="9773404at2"/>
<comment type="subcellular location">
    <subcellularLocation>
        <location evidence="1">Cell membrane</location>
        <topology evidence="1">Multi-pass membrane protein</topology>
    </subcellularLocation>
</comment>
<keyword evidence="4 7" id="KW-0812">Transmembrane</keyword>
<keyword evidence="3" id="KW-1003">Cell membrane</keyword>
<evidence type="ECO:0000256" key="7">
    <source>
        <dbReference type="SAM" id="Phobius"/>
    </source>
</evidence>